<evidence type="ECO:0000256" key="4">
    <source>
        <dbReference type="ARBA" id="ARBA00012801"/>
    </source>
</evidence>
<comment type="pathway">
    <text evidence="2">Cofactor metabolism; pyridoxal 5'-phosphate salvage; pyridoxal 5'-phosphate from pyridoxamine 5'-phosphate: step 1/1.</text>
</comment>
<dbReference type="InterPro" id="IPR000659">
    <property type="entry name" value="Pyridox_Oxase"/>
</dbReference>
<comment type="cofactor">
    <cofactor evidence="1">
        <name>FMN</name>
        <dbReference type="ChEBI" id="CHEBI:58210"/>
    </cofactor>
</comment>
<dbReference type="Proteomes" id="UP001489902">
    <property type="component" value="Chromosome 6"/>
</dbReference>
<keyword evidence="12" id="KW-1185">Reference proteome</keyword>
<evidence type="ECO:0000313" key="11">
    <source>
        <dbReference type="EMBL" id="WZH49353.1"/>
    </source>
</evidence>
<evidence type="ECO:0000313" key="12">
    <source>
        <dbReference type="Proteomes" id="UP001489902"/>
    </source>
</evidence>
<dbReference type="InterPro" id="IPR011576">
    <property type="entry name" value="Pyridox_Oxase_N"/>
</dbReference>
<evidence type="ECO:0000256" key="8">
    <source>
        <dbReference type="SAM" id="Coils"/>
    </source>
</evidence>
<dbReference type="InterPro" id="IPR012349">
    <property type="entry name" value="Split_barrel_FMN-bd"/>
</dbReference>
<dbReference type="EMBL" id="CP151265">
    <property type="protein sequence ID" value="WZH49353.1"/>
    <property type="molecule type" value="Genomic_DNA"/>
</dbReference>
<dbReference type="NCBIfam" id="TIGR00558">
    <property type="entry name" value="pdxH"/>
    <property type="match status" value="1"/>
</dbReference>
<evidence type="ECO:0000256" key="2">
    <source>
        <dbReference type="ARBA" id="ARBA00004738"/>
    </source>
</evidence>
<accession>A0ABZ2X8C3</accession>
<dbReference type="PANTHER" id="PTHR10851:SF0">
    <property type="entry name" value="PYRIDOXINE-5'-PHOSPHATE OXIDASE"/>
    <property type="match status" value="1"/>
</dbReference>
<gene>
    <name evidence="11" type="ORF">QYS62_010552</name>
</gene>
<keyword evidence="5" id="KW-0285">Flavoprotein</keyword>
<dbReference type="PANTHER" id="PTHR10851">
    <property type="entry name" value="PYRIDOXINE-5-PHOSPHATE OXIDASE"/>
    <property type="match status" value="1"/>
</dbReference>
<name>A0ABZ2X8C3_9HYPO</name>
<feature type="coiled-coil region" evidence="8">
    <location>
        <begin position="179"/>
        <end position="206"/>
    </location>
</feature>
<reference evidence="11 12" key="1">
    <citation type="submission" date="2024-04" db="EMBL/GenBank/DDBJ databases">
        <title>Complete genome sequence of Fusarium acuminatum.</title>
        <authorList>
            <person name="Lan B."/>
        </authorList>
    </citation>
    <scope>NUCLEOTIDE SEQUENCE [LARGE SCALE GENOMIC DNA]</scope>
    <source>
        <strain evidence="11">1A</strain>
    </source>
</reference>
<dbReference type="EC" id="1.4.3.5" evidence="4"/>
<dbReference type="Pfam" id="PF01243">
    <property type="entry name" value="PNPOx_N"/>
    <property type="match status" value="1"/>
</dbReference>
<keyword evidence="8" id="KW-0175">Coiled coil</keyword>
<dbReference type="NCBIfam" id="NF004231">
    <property type="entry name" value="PRK05679.1"/>
    <property type="match status" value="1"/>
</dbReference>
<protein>
    <recommendedName>
        <fullName evidence="4">pyridoxal 5'-phosphate synthase</fullName>
        <ecNumber evidence="4">1.4.3.5</ecNumber>
    </recommendedName>
</protein>
<comment type="pathway">
    <text evidence="3">Cofactor metabolism; pyridoxal 5'-phosphate salvage; pyridoxal 5'-phosphate from pyridoxine 5'-phosphate: step 1/1.</text>
</comment>
<dbReference type="SUPFAM" id="SSF50475">
    <property type="entry name" value="FMN-binding split barrel"/>
    <property type="match status" value="1"/>
</dbReference>
<dbReference type="Gene3D" id="2.30.110.10">
    <property type="entry name" value="Electron Transport, Fmn-binding Protein, Chain A"/>
    <property type="match status" value="1"/>
</dbReference>
<keyword evidence="7" id="KW-0560">Oxidoreductase</keyword>
<evidence type="ECO:0000256" key="7">
    <source>
        <dbReference type="ARBA" id="ARBA00023002"/>
    </source>
</evidence>
<feature type="domain" description="Pyridoxine 5'-phosphate oxidase dimerisation C-terminal" evidence="10">
    <location>
        <begin position="211"/>
        <end position="253"/>
    </location>
</feature>
<proteinExistence type="predicted"/>
<keyword evidence="6" id="KW-0288">FMN</keyword>
<evidence type="ECO:0000259" key="10">
    <source>
        <dbReference type="Pfam" id="PF10590"/>
    </source>
</evidence>
<feature type="domain" description="Pyridoxamine 5'-phosphate oxidase N-terminal" evidence="9">
    <location>
        <begin position="72"/>
        <end position="198"/>
    </location>
</feature>
<evidence type="ECO:0000256" key="3">
    <source>
        <dbReference type="ARBA" id="ARBA00005037"/>
    </source>
</evidence>
<evidence type="ECO:0000256" key="5">
    <source>
        <dbReference type="ARBA" id="ARBA00022630"/>
    </source>
</evidence>
<evidence type="ECO:0000259" key="9">
    <source>
        <dbReference type="Pfam" id="PF01243"/>
    </source>
</evidence>
<dbReference type="Pfam" id="PF10590">
    <property type="entry name" value="PNP_phzG_C"/>
    <property type="match status" value="1"/>
</dbReference>
<organism evidence="11 12">
    <name type="scientific">Fusarium acuminatum</name>
    <dbReference type="NCBI Taxonomy" id="5515"/>
    <lineage>
        <taxon>Eukaryota</taxon>
        <taxon>Fungi</taxon>
        <taxon>Dikarya</taxon>
        <taxon>Ascomycota</taxon>
        <taxon>Pezizomycotina</taxon>
        <taxon>Sordariomycetes</taxon>
        <taxon>Hypocreomycetidae</taxon>
        <taxon>Hypocreales</taxon>
        <taxon>Nectriaceae</taxon>
        <taxon>Fusarium</taxon>
        <taxon>Fusarium tricinctum species complex</taxon>
    </lineage>
</organism>
<evidence type="ECO:0000256" key="1">
    <source>
        <dbReference type="ARBA" id="ARBA00001917"/>
    </source>
</evidence>
<evidence type="ECO:0000256" key="6">
    <source>
        <dbReference type="ARBA" id="ARBA00022643"/>
    </source>
</evidence>
<dbReference type="InterPro" id="IPR019576">
    <property type="entry name" value="Pyridoxamine_oxidase_dimer_C"/>
</dbReference>
<sequence>MDPIGRTPRLWDSALANLAPFITCWITQLTNMSEHGTIRSELRNLKVLEGPAEKCDFSTFPPAPDEAFRKWLKEAIEAGVKEPHAMTLSTVDEDGCPDARVLILKNVDARGWHFAIKGNSPKGVQLAGNPNAALTFYWPDQGRQIRIRGKAVALPDDECERDFADRPLSSKIAALGSKQSQVLQDVDEIEKNMKAARQEFEDNVNMVLSDWKVYAVLPNAVEFWQGSKDRLHQRLQYRRDSAGQQWEKQLLWP</sequence>